<feature type="transmembrane region" description="Helical" evidence="6">
    <location>
        <begin position="359"/>
        <end position="380"/>
    </location>
</feature>
<feature type="transmembrane region" description="Helical" evidence="6">
    <location>
        <begin position="82"/>
        <end position="104"/>
    </location>
</feature>
<reference evidence="7 8" key="1">
    <citation type="submission" date="2017-09" db="EMBL/GenBank/DDBJ databases">
        <title>Depth-based differentiation of microbial function through sediment-hosted aquifers and enrichment of novel symbionts in the deep terrestrial subsurface.</title>
        <authorList>
            <person name="Probst A.J."/>
            <person name="Ladd B."/>
            <person name="Jarett J.K."/>
            <person name="Geller-Mcgrath D.E."/>
            <person name="Sieber C.M."/>
            <person name="Emerson J.B."/>
            <person name="Anantharaman K."/>
            <person name="Thomas B.C."/>
            <person name="Malmstrom R."/>
            <person name="Stieglmeier M."/>
            <person name="Klingl A."/>
            <person name="Woyke T."/>
            <person name="Ryan C.M."/>
            <person name="Banfield J.F."/>
        </authorList>
    </citation>
    <scope>NUCLEOTIDE SEQUENCE [LARGE SCALE GENOMIC DNA]</scope>
    <source>
        <strain evidence="7">CG11_big_fil_rev_8_21_14_0_20_42_13</strain>
    </source>
</reference>
<evidence type="ECO:0000256" key="1">
    <source>
        <dbReference type="ARBA" id="ARBA00004651"/>
    </source>
</evidence>
<keyword evidence="4 6" id="KW-1133">Transmembrane helix</keyword>
<feature type="transmembrane region" description="Helical" evidence="6">
    <location>
        <begin position="331"/>
        <end position="352"/>
    </location>
</feature>
<dbReference type="PANTHER" id="PTHR30250">
    <property type="entry name" value="PST FAMILY PREDICTED COLANIC ACID TRANSPORTER"/>
    <property type="match status" value="1"/>
</dbReference>
<name>A0A2H0LYA2_9BACT</name>
<evidence type="ECO:0000256" key="5">
    <source>
        <dbReference type="ARBA" id="ARBA00023136"/>
    </source>
</evidence>
<evidence type="ECO:0000256" key="3">
    <source>
        <dbReference type="ARBA" id="ARBA00022692"/>
    </source>
</evidence>
<dbReference type="EMBL" id="PCWA01000045">
    <property type="protein sequence ID" value="PIQ89400.1"/>
    <property type="molecule type" value="Genomic_DNA"/>
</dbReference>
<keyword evidence="2" id="KW-1003">Cell membrane</keyword>
<feature type="transmembrane region" description="Helical" evidence="6">
    <location>
        <begin position="392"/>
        <end position="412"/>
    </location>
</feature>
<protein>
    <submittedName>
        <fullName evidence="7">Polysaccharide biosynthesis protein</fullName>
    </submittedName>
</protein>
<comment type="subcellular location">
    <subcellularLocation>
        <location evidence="1">Cell membrane</location>
        <topology evidence="1">Multi-pass membrane protein</topology>
    </subcellularLocation>
</comment>
<feature type="transmembrane region" description="Helical" evidence="6">
    <location>
        <begin position="150"/>
        <end position="172"/>
    </location>
</feature>
<accession>A0A2H0LYA2</accession>
<evidence type="ECO:0000313" key="8">
    <source>
        <dbReference type="Proteomes" id="UP000229641"/>
    </source>
</evidence>
<dbReference type="InterPro" id="IPR050833">
    <property type="entry name" value="Poly_Biosynth_Transport"/>
</dbReference>
<feature type="transmembrane region" description="Helical" evidence="6">
    <location>
        <begin position="45"/>
        <end position="70"/>
    </location>
</feature>
<comment type="caution">
    <text evidence="7">The sequence shown here is derived from an EMBL/GenBank/DDBJ whole genome shotgun (WGS) entry which is preliminary data.</text>
</comment>
<evidence type="ECO:0000313" key="7">
    <source>
        <dbReference type="EMBL" id="PIQ89400.1"/>
    </source>
</evidence>
<evidence type="ECO:0000256" key="2">
    <source>
        <dbReference type="ARBA" id="ARBA00022475"/>
    </source>
</evidence>
<keyword evidence="5 6" id="KW-0472">Membrane</keyword>
<evidence type="ECO:0000256" key="4">
    <source>
        <dbReference type="ARBA" id="ARBA00022989"/>
    </source>
</evidence>
<dbReference type="GO" id="GO:0005886">
    <property type="term" value="C:plasma membrane"/>
    <property type="evidence" value="ECO:0007669"/>
    <property type="project" value="UniProtKB-SubCell"/>
</dbReference>
<proteinExistence type="predicted"/>
<evidence type="ECO:0000256" key="6">
    <source>
        <dbReference type="SAM" id="Phobius"/>
    </source>
</evidence>
<gene>
    <name evidence="7" type="ORF">COV72_03395</name>
</gene>
<dbReference type="AlphaFoldDB" id="A0A2H0LYA2"/>
<feature type="transmembrane region" description="Helical" evidence="6">
    <location>
        <begin position="254"/>
        <end position="273"/>
    </location>
</feature>
<keyword evidence="3 6" id="KW-0812">Transmembrane</keyword>
<dbReference type="PANTHER" id="PTHR30250:SF11">
    <property type="entry name" value="O-ANTIGEN TRANSPORTER-RELATED"/>
    <property type="match status" value="1"/>
</dbReference>
<sequence length="425" mass="47813">MSPVKKILTSTAAYAGTNVLNKAISFLFLPLFTRLLSPFDFGVVASFQAALGISSPFVELGASAAIARGYFNKDLRFNFSEYVTSALAVICGGFIVILFLFMIFNDSISGLLSFPPNFILFIPVVALSTAIIESAVRIWISRQKPLFNGLFRISQSIFELSLSIALIFLLGHKWQGRILGTGISQVVFCLIATLFFLKWRLIKLHLNFEYIKDILKYGLPLVVHSLNIWVLFGIDRFFINKMVGVSATGIYNVGYTMGSFIAVLGGAYGLAWGPVLFDNLNKHDARVNKKIVKLIFISFAVILLLTFVFILLAPYFLKLLISKEFHGAEKYISWVAFGYAFQWMYRIVAGYIFYAKKTFFIPIITTAAALINIILNYILIKEHGTVGAAQATFWAYFVSFVLAWIFAQKAYAMPWFYFMKKQTNA</sequence>
<dbReference type="Pfam" id="PF01943">
    <property type="entry name" value="Polysacc_synt"/>
    <property type="match status" value="1"/>
</dbReference>
<feature type="transmembrane region" description="Helical" evidence="6">
    <location>
        <begin position="217"/>
        <end position="234"/>
    </location>
</feature>
<feature type="transmembrane region" description="Helical" evidence="6">
    <location>
        <begin position="116"/>
        <end position="138"/>
    </location>
</feature>
<dbReference type="InterPro" id="IPR002797">
    <property type="entry name" value="Polysacc_synth"/>
</dbReference>
<feature type="transmembrane region" description="Helical" evidence="6">
    <location>
        <begin position="12"/>
        <end position="33"/>
    </location>
</feature>
<feature type="transmembrane region" description="Helical" evidence="6">
    <location>
        <begin position="178"/>
        <end position="197"/>
    </location>
</feature>
<feature type="transmembrane region" description="Helical" evidence="6">
    <location>
        <begin position="294"/>
        <end position="316"/>
    </location>
</feature>
<organism evidence="7 8">
    <name type="scientific">Candidatus Ghiorseimicrobium undicola</name>
    <dbReference type="NCBI Taxonomy" id="1974746"/>
    <lineage>
        <taxon>Bacteria</taxon>
        <taxon>Pseudomonadati</taxon>
        <taxon>Candidatus Omnitrophota</taxon>
        <taxon>Candidatus Ghiorseimicrobium</taxon>
    </lineage>
</organism>
<dbReference type="Proteomes" id="UP000229641">
    <property type="component" value="Unassembled WGS sequence"/>
</dbReference>